<evidence type="ECO:0000256" key="1">
    <source>
        <dbReference type="ARBA" id="ARBA00004167"/>
    </source>
</evidence>
<keyword evidence="8" id="KW-1133">Transmembrane helix</keyword>
<dbReference type="FunFam" id="3.80.10.10:FF:000299">
    <property type="entry name" value="Piriformospora indica-insensitive protein 2"/>
    <property type="match status" value="1"/>
</dbReference>
<dbReference type="RefSeq" id="XP_020105775.1">
    <property type="nucleotide sequence ID" value="XM_020250186.1"/>
</dbReference>
<dbReference type="Pfam" id="PF13855">
    <property type="entry name" value="LRR_8"/>
    <property type="match status" value="3"/>
</dbReference>
<reference evidence="15" key="2">
    <citation type="submission" date="2025-08" db="UniProtKB">
        <authorList>
            <consortium name="RefSeq"/>
        </authorList>
    </citation>
    <scope>IDENTIFICATION</scope>
    <source>
        <tissue evidence="15">Leaf</tissue>
    </source>
</reference>
<evidence type="ECO:0000313" key="15">
    <source>
        <dbReference type="RefSeq" id="XP_020105775.1"/>
    </source>
</evidence>
<feature type="region of interest" description="Disordered" evidence="12">
    <location>
        <begin position="429"/>
        <end position="460"/>
    </location>
</feature>
<feature type="compositionally biased region" description="Basic and acidic residues" evidence="12">
    <location>
        <begin position="429"/>
        <end position="449"/>
    </location>
</feature>
<evidence type="ECO:0000256" key="11">
    <source>
        <dbReference type="ARBA" id="ARBA00023180"/>
    </source>
</evidence>
<sequence length="485" mass="52400">MPTLLFSLPLLNLLLLLLLSLSPIPVCRSEFTVVLPDSSALVDGPQTGRSDRARTDPDEQRAVYAVMAATGNAWAASIRDVCRGRWHGIECMPDRDGVFHIVSLSFGALSDDTAFPTCDPARSTLPAAVLALPHLRSLFFYRCFAGNPQPIPAVLRENGHVGPIPAELGNLTALRVLDLHGNNLTAPIPSSLQRLARLRLLDLSSNTLRGRIPQLKLPGLNVLDLSRNALRGPIPGSLGRFGSLLKLDLSRNRLTERIPDSLGDLGALILVDLSHNSLAGPLPTALGRLGSLRALILSNNSMASTTIPGDLFSGLRNLIDLILSDMDLEGSIPESIGDLPSLRVLHLNGNKLEGSIPRSFRRLERLSELRIEGNRLSGAIPFARETMWRMGRKMRVEGNAGLCYDAKNGSFEGIAAVSAMNYCEGEGSESKMDAAGESAKRVAPRKGDHPPSVSISSARDHRRRGFHRTVGVVAGFLFSICFFSL</sequence>
<name>A0A6P5GKG3_ANACO</name>
<evidence type="ECO:0000256" key="12">
    <source>
        <dbReference type="SAM" id="MobiDB-lite"/>
    </source>
</evidence>
<evidence type="ECO:0000256" key="6">
    <source>
        <dbReference type="ARBA" id="ARBA00022729"/>
    </source>
</evidence>
<keyword evidence="14" id="KW-1185">Reference proteome</keyword>
<evidence type="ECO:0000256" key="10">
    <source>
        <dbReference type="ARBA" id="ARBA00023170"/>
    </source>
</evidence>
<keyword evidence="5" id="KW-0812">Transmembrane</keyword>
<keyword evidence="4" id="KW-0433">Leucine-rich repeat</keyword>
<accession>A0A6P5GKG3</accession>
<dbReference type="GO" id="GO:0051707">
    <property type="term" value="P:response to other organism"/>
    <property type="evidence" value="ECO:0007669"/>
    <property type="project" value="UniProtKB-ARBA"/>
</dbReference>
<reference evidence="14" key="1">
    <citation type="journal article" date="2015" name="Nat. Genet.">
        <title>The pineapple genome and the evolution of CAM photosynthesis.</title>
        <authorList>
            <person name="Ming R."/>
            <person name="VanBuren R."/>
            <person name="Wai C.M."/>
            <person name="Tang H."/>
            <person name="Schatz M.C."/>
            <person name="Bowers J.E."/>
            <person name="Lyons E."/>
            <person name="Wang M.L."/>
            <person name="Chen J."/>
            <person name="Biggers E."/>
            <person name="Zhang J."/>
            <person name="Huang L."/>
            <person name="Zhang L."/>
            <person name="Miao W."/>
            <person name="Zhang J."/>
            <person name="Ye Z."/>
            <person name="Miao C."/>
            <person name="Lin Z."/>
            <person name="Wang H."/>
            <person name="Zhou H."/>
            <person name="Yim W.C."/>
            <person name="Priest H.D."/>
            <person name="Zheng C."/>
            <person name="Woodhouse M."/>
            <person name="Edger P.P."/>
            <person name="Guyot R."/>
            <person name="Guo H.B."/>
            <person name="Guo H."/>
            <person name="Zheng G."/>
            <person name="Singh R."/>
            <person name="Sharma A."/>
            <person name="Min X."/>
            <person name="Zheng Y."/>
            <person name="Lee H."/>
            <person name="Gurtowski J."/>
            <person name="Sedlazeck F.J."/>
            <person name="Harkess A."/>
            <person name="McKain M.R."/>
            <person name="Liao Z."/>
            <person name="Fang J."/>
            <person name="Liu J."/>
            <person name="Zhang X."/>
            <person name="Zhang Q."/>
            <person name="Hu W."/>
            <person name="Qin Y."/>
            <person name="Wang K."/>
            <person name="Chen L.Y."/>
            <person name="Shirley N."/>
            <person name="Lin Y.R."/>
            <person name="Liu L.Y."/>
            <person name="Hernandez A.G."/>
            <person name="Wright C.L."/>
            <person name="Bulone V."/>
            <person name="Tuskan G.A."/>
            <person name="Heath K."/>
            <person name="Zee F."/>
            <person name="Moore P.H."/>
            <person name="Sunkar R."/>
            <person name="Leebens-Mack J.H."/>
            <person name="Mockler T."/>
            <person name="Bennetzen J.L."/>
            <person name="Freeling M."/>
            <person name="Sankoff D."/>
            <person name="Paterson A.H."/>
            <person name="Zhu X."/>
            <person name="Yang X."/>
            <person name="Smith J.A."/>
            <person name="Cushman J.C."/>
            <person name="Paull R.E."/>
            <person name="Yu Q."/>
        </authorList>
    </citation>
    <scope>NUCLEOTIDE SEQUENCE [LARGE SCALE GENOMIC DNA]</scope>
    <source>
        <strain evidence="14">cv. F153</strain>
    </source>
</reference>
<keyword evidence="3" id="KW-1003">Cell membrane</keyword>
<dbReference type="Gramene" id="Aco006065.1.mrna1">
    <property type="protein sequence ID" value="Aco006065.1.mrna1.cds1"/>
    <property type="gene ID" value="Aco006065.1.path1"/>
</dbReference>
<dbReference type="Proteomes" id="UP000515123">
    <property type="component" value="Linkage group 16"/>
</dbReference>
<dbReference type="FunFam" id="3.80.10.10:FF:000269">
    <property type="entry name" value="Piriformospora indica-insensitive protein 2"/>
    <property type="match status" value="1"/>
</dbReference>
<evidence type="ECO:0000256" key="9">
    <source>
        <dbReference type="ARBA" id="ARBA00023136"/>
    </source>
</evidence>
<evidence type="ECO:0000256" key="4">
    <source>
        <dbReference type="ARBA" id="ARBA00022614"/>
    </source>
</evidence>
<feature type="chain" id="PRO_5027684825" evidence="13">
    <location>
        <begin position="30"/>
        <end position="485"/>
    </location>
</feature>
<evidence type="ECO:0000313" key="14">
    <source>
        <dbReference type="Proteomes" id="UP000515123"/>
    </source>
</evidence>
<gene>
    <name evidence="15" type="primary">LOC109722233</name>
</gene>
<dbReference type="PRINTS" id="PR00019">
    <property type="entry name" value="LEURICHRPT"/>
</dbReference>
<protein>
    <submittedName>
        <fullName evidence="15">Protein TOO MANY MOUTHS</fullName>
    </submittedName>
</protein>
<dbReference type="FunFam" id="3.80.10.10:FF:000375">
    <property type="entry name" value="Piriformospora indica-insensitive protein 2"/>
    <property type="match status" value="1"/>
</dbReference>
<keyword evidence="11" id="KW-0325">Glycoprotein</keyword>
<dbReference type="Gene3D" id="3.80.10.10">
    <property type="entry name" value="Ribonuclease Inhibitor"/>
    <property type="match status" value="2"/>
</dbReference>
<evidence type="ECO:0000256" key="2">
    <source>
        <dbReference type="ARBA" id="ARBA00004236"/>
    </source>
</evidence>
<dbReference type="InterPro" id="IPR003591">
    <property type="entry name" value="Leu-rich_rpt_typical-subtyp"/>
</dbReference>
<dbReference type="PANTHER" id="PTHR27000:SF809">
    <property type="entry name" value="OS05G0170300 PROTEIN"/>
    <property type="match status" value="1"/>
</dbReference>
<evidence type="ECO:0000256" key="7">
    <source>
        <dbReference type="ARBA" id="ARBA00022737"/>
    </source>
</evidence>
<keyword evidence="6 13" id="KW-0732">Signal</keyword>
<evidence type="ECO:0000256" key="5">
    <source>
        <dbReference type="ARBA" id="ARBA00022692"/>
    </source>
</evidence>
<organism evidence="14 15">
    <name type="scientific">Ananas comosus</name>
    <name type="common">Pineapple</name>
    <name type="synonym">Ananas ananas</name>
    <dbReference type="NCBI Taxonomy" id="4615"/>
    <lineage>
        <taxon>Eukaryota</taxon>
        <taxon>Viridiplantae</taxon>
        <taxon>Streptophyta</taxon>
        <taxon>Embryophyta</taxon>
        <taxon>Tracheophyta</taxon>
        <taxon>Spermatophyta</taxon>
        <taxon>Magnoliopsida</taxon>
        <taxon>Liliopsida</taxon>
        <taxon>Poales</taxon>
        <taxon>Bromeliaceae</taxon>
        <taxon>Bromelioideae</taxon>
        <taxon>Ananas</taxon>
    </lineage>
</organism>
<evidence type="ECO:0000256" key="8">
    <source>
        <dbReference type="ARBA" id="ARBA00022989"/>
    </source>
</evidence>
<keyword evidence="7" id="KW-0677">Repeat</keyword>
<dbReference type="Pfam" id="PF00560">
    <property type="entry name" value="LRR_1"/>
    <property type="match status" value="1"/>
</dbReference>
<evidence type="ECO:0000256" key="3">
    <source>
        <dbReference type="ARBA" id="ARBA00022475"/>
    </source>
</evidence>
<dbReference type="GO" id="GO:0005886">
    <property type="term" value="C:plasma membrane"/>
    <property type="evidence" value="ECO:0007669"/>
    <property type="project" value="UniProtKB-SubCell"/>
</dbReference>
<dbReference type="PANTHER" id="PTHR27000">
    <property type="entry name" value="LEUCINE-RICH REPEAT RECEPTOR-LIKE PROTEIN KINASE FAMILY PROTEIN-RELATED"/>
    <property type="match status" value="1"/>
</dbReference>
<dbReference type="SMART" id="SM00369">
    <property type="entry name" value="LRR_TYP"/>
    <property type="match status" value="5"/>
</dbReference>
<keyword evidence="10" id="KW-0675">Receptor</keyword>
<dbReference type="InterPro" id="IPR032675">
    <property type="entry name" value="LRR_dom_sf"/>
</dbReference>
<dbReference type="OrthoDB" id="676979at2759"/>
<feature type="signal peptide" evidence="13">
    <location>
        <begin position="1"/>
        <end position="29"/>
    </location>
</feature>
<dbReference type="GeneID" id="109722233"/>
<keyword evidence="9" id="KW-0472">Membrane</keyword>
<comment type="subcellular location">
    <subcellularLocation>
        <location evidence="2">Cell membrane</location>
    </subcellularLocation>
    <subcellularLocation>
        <location evidence="1">Membrane</location>
        <topology evidence="1">Single-pass membrane protein</topology>
    </subcellularLocation>
</comment>
<proteinExistence type="predicted"/>
<dbReference type="SUPFAM" id="SSF52058">
    <property type="entry name" value="L domain-like"/>
    <property type="match status" value="1"/>
</dbReference>
<evidence type="ECO:0000256" key="13">
    <source>
        <dbReference type="SAM" id="SignalP"/>
    </source>
</evidence>
<dbReference type="InterPro" id="IPR001611">
    <property type="entry name" value="Leu-rich_rpt"/>
</dbReference>
<dbReference type="AlphaFoldDB" id="A0A6P5GKG3"/>